<dbReference type="PANTHER" id="PTHR10073:SF12">
    <property type="entry name" value="DNA MISMATCH REPAIR PROTEIN MLH1"/>
    <property type="match status" value="1"/>
</dbReference>
<dbReference type="EMBL" id="VBPA01000124">
    <property type="protein sequence ID" value="TMQ71457.1"/>
    <property type="molecule type" value="Genomic_DNA"/>
</dbReference>
<sequence length="126" mass="13630">MSRPIRRLAPDTASRIAAGEVIERPLSALKEIVENALDAGARWIEIRVERTMDHAFEVADDGEGIAEAELELALERHATSKIGSLEDLDRLASLGFRGEALPSIAAVSRLRITSRTRDEDAAAAVA</sequence>
<dbReference type="GO" id="GO:0006298">
    <property type="term" value="P:mismatch repair"/>
    <property type="evidence" value="ECO:0007669"/>
    <property type="project" value="InterPro"/>
</dbReference>
<evidence type="ECO:0000256" key="1">
    <source>
        <dbReference type="ARBA" id="ARBA00006082"/>
    </source>
</evidence>
<name>A0A538U6G1_UNCEI</name>
<dbReference type="Proteomes" id="UP000319836">
    <property type="component" value="Unassembled WGS sequence"/>
</dbReference>
<dbReference type="GO" id="GO:0140664">
    <property type="term" value="F:ATP-dependent DNA damage sensor activity"/>
    <property type="evidence" value="ECO:0007669"/>
    <property type="project" value="InterPro"/>
</dbReference>
<dbReference type="GO" id="GO:0030983">
    <property type="term" value="F:mismatched DNA binding"/>
    <property type="evidence" value="ECO:0007669"/>
    <property type="project" value="InterPro"/>
</dbReference>
<dbReference type="InterPro" id="IPR038973">
    <property type="entry name" value="MutL/Mlh/Pms-like"/>
</dbReference>
<dbReference type="InterPro" id="IPR036890">
    <property type="entry name" value="HATPase_C_sf"/>
</dbReference>
<dbReference type="GO" id="GO:0016887">
    <property type="term" value="F:ATP hydrolysis activity"/>
    <property type="evidence" value="ECO:0007669"/>
    <property type="project" value="InterPro"/>
</dbReference>
<dbReference type="NCBIfam" id="TIGR00585">
    <property type="entry name" value="mutl"/>
    <property type="match status" value="1"/>
</dbReference>
<gene>
    <name evidence="2" type="primary">mutL</name>
    <name evidence="2" type="ORF">E6K80_05515</name>
</gene>
<dbReference type="InterPro" id="IPR002099">
    <property type="entry name" value="MutL/Mlh/PMS"/>
</dbReference>
<dbReference type="PROSITE" id="PS00058">
    <property type="entry name" value="DNA_MISMATCH_REPAIR_1"/>
    <property type="match status" value="1"/>
</dbReference>
<dbReference type="InterPro" id="IPR014762">
    <property type="entry name" value="DNA_mismatch_repair_CS"/>
</dbReference>
<evidence type="ECO:0000313" key="3">
    <source>
        <dbReference type="Proteomes" id="UP000319836"/>
    </source>
</evidence>
<proteinExistence type="inferred from homology"/>
<protein>
    <submittedName>
        <fullName evidence="2">DNA mismatch repair protein MutL</fullName>
    </submittedName>
</protein>
<comment type="caution">
    <text evidence="2">The sequence shown here is derived from an EMBL/GenBank/DDBJ whole genome shotgun (WGS) entry which is preliminary data.</text>
</comment>
<organism evidence="2 3">
    <name type="scientific">Eiseniibacteriota bacterium</name>
    <dbReference type="NCBI Taxonomy" id="2212470"/>
    <lineage>
        <taxon>Bacteria</taxon>
        <taxon>Candidatus Eiseniibacteriota</taxon>
    </lineage>
</organism>
<dbReference type="GO" id="GO:0005524">
    <property type="term" value="F:ATP binding"/>
    <property type="evidence" value="ECO:0007669"/>
    <property type="project" value="InterPro"/>
</dbReference>
<evidence type="ECO:0000313" key="2">
    <source>
        <dbReference type="EMBL" id="TMQ71457.1"/>
    </source>
</evidence>
<reference evidence="2 3" key="1">
    <citation type="journal article" date="2019" name="Nat. Microbiol.">
        <title>Mediterranean grassland soil C-N compound turnover is dependent on rainfall and depth, and is mediated by genomically divergent microorganisms.</title>
        <authorList>
            <person name="Diamond S."/>
            <person name="Andeer P.F."/>
            <person name="Li Z."/>
            <person name="Crits-Christoph A."/>
            <person name="Burstein D."/>
            <person name="Anantharaman K."/>
            <person name="Lane K.R."/>
            <person name="Thomas B.C."/>
            <person name="Pan C."/>
            <person name="Northen T.R."/>
            <person name="Banfield J.F."/>
        </authorList>
    </citation>
    <scope>NUCLEOTIDE SEQUENCE [LARGE SCALE GENOMIC DNA]</scope>
    <source>
        <strain evidence="2">WS_10</strain>
    </source>
</reference>
<dbReference type="SUPFAM" id="SSF55874">
    <property type="entry name" value="ATPase domain of HSP90 chaperone/DNA topoisomerase II/histidine kinase"/>
    <property type="match status" value="1"/>
</dbReference>
<dbReference type="PANTHER" id="PTHR10073">
    <property type="entry name" value="DNA MISMATCH REPAIR PROTEIN MLH, PMS, MUTL"/>
    <property type="match status" value="1"/>
</dbReference>
<feature type="non-terminal residue" evidence="2">
    <location>
        <position position="126"/>
    </location>
</feature>
<accession>A0A538U6G1</accession>
<dbReference type="AlphaFoldDB" id="A0A538U6G1"/>
<dbReference type="Pfam" id="PF13589">
    <property type="entry name" value="HATPase_c_3"/>
    <property type="match status" value="1"/>
</dbReference>
<comment type="similarity">
    <text evidence="1">Belongs to the DNA mismatch repair MutL/HexB family.</text>
</comment>
<dbReference type="GO" id="GO:0032300">
    <property type="term" value="C:mismatch repair complex"/>
    <property type="evidence" value="ECO:0007669"/>
    <property type="project" value="InterPro"/>
</dbReference>
<dbReference type="Gene3D" id="3.30.565.10">
    <property type="entry name" value="Histidine kinase-like ATPase, C-terminal domain"/>
    <property type="match status" value="1"/>
</dbReference>